<comment type="caution">
    <text evidence="2">The sequence shown here is derived from an EMBL/GenBank/DDBJ whole genome shotgun (WGS) entry which is preliminary data.</text>
</comment>
<proteinExistence type="predicted"/>
<evidence type="ECO:0000256" key="1">
    <source>
        <dbReference type="SAM" id="MobiDB-lite"/>
    </source>
</evidence>
<evidence type="ECO:0008006" key="4">
    <source>
        <dbReference type="Google" id="ProtNLM"/>
    </source>
</evidence>
<reference evidence="2 3" key="1">
    <citation type="submission" date="2021-01" db="EMBL/GenBank/DDBJ databases">
        <title>Whole genome shotgun sequence of Plantactinospora mayteni NBRC 109088.</title>
        <authorList>
            <person name="Komaki H."/>
            <person name="Tamura T."/>
        </authorList>
    </citation>
    <scope>NUCLEOTIDE SEQUENCE [LARGE SCALE GENOMIC DNA]</scope>
    <source>
        <strain evidence="2 3">NBRC 109088</strain>
    </source>
</reference>
<sequence length="341" mass="35702">MDDERRLTPTAAHRRARAIHRFRTEAVVLREAWRAAALRRSPERTGTWWTPAVDSLTRAIAETRDPRPACARLGRARAAAGMGVDDTLADLTALYRQLPAGEPSAHLVRTLCDSWTAVTLVPDHAAACVGTLPRLGSVGQLRAVLKEIARRACRAGIPLGNRHVLLVADLAAESPPTGAAEPPSAGAAMPPLPDAADSPPDGAAMPPPAGAVEPPRGGAAMPPLAGAATPPPDSADEPPAADPAPPATECGDELAITAESVLRARVATRFRATFPDGEPIIRLWPGGYVVPTSASAELAHRTVVLSRGLARIGVGTARLWCQDLPDDIPATESLFRHLAEG</sequence>
<feature type="compositionally biased region" description="Low complexity" evidence="1">
    <location>
        <begin position="185"/>
        <end position="228"/>
    </location>
</feature>
<evidence type="ECO:0000313" key="2">
    <source>
        <dbReference type="EMBL" id="GIG97841.1"/>
    </source>
</evidence>
<protein>
    <recommendedName>
        <fullName evidence="4">DUF222 domain-containing protein</fullName>
    </recommendedName>
</protein>
<name>A0ABQ4ET67_9ACTN</name>
<feature type="region of interest" description="Disordered" evidence="1">
    <location>
        <begin position="174"/>
        <end position="250"/>
    </location>
</feature>
<dbReference type="Proteomes" id="UP000621500">
    <property type="component" value="Unassembled WGS sequence"/>
</dbReference>
<evidence type="ECO:0000313" key="3">
    <source>
        <dbReference type="Proteomes" id="UP000621500"/>
    </source>
</evidence>
<dbReference type="EMBL" id="BONX01000030">
    <property type="protein sequence ID" value="GIG97841.1"/>
    <property type="molecule type" value="Genomic_DNA"/>
</dbReference>
<keyword evidence="3" id="KW-1185">Reference proteome</keyword>
<accession>A0ABQ4ET67</accession>
<gene>
    <name evidence="2" type="ORF">Pma05_44140</name>
</gene>
<dbReference type="RefSeq" id="WP_203859323.1">
    <property type="nucleotide sequence ID" value="NZ_BAAAZQ010000006.1"/>
</dbReference>
<organism evidence="2 3">
    <name type="scientific">Plantactinospora mayteni</name>
    <dbReference type="NCBI Taxonomy" id="566021"/>
    <lineage>
        <taxon>Bacteria</taxon>
        <taxon>Bacillati</taxon>
        <taxon>Actinomycetota</taxon>
        <taxon>Actinomycetes</taxon>
        <taxon>Micromonosporales</taxon>
        <taxon>Micromonosporaceae</taxon>
        <taxon>Plantactinospora</taxon>
    </lineage>
</organism>